<feature type="transmembrane region" description="Helical" evidence="2">
    <location>
        <begin position="6"/>
        <end position="25"/>
    </location>
</feature>
<dbReference type="Proteomes" id="UP000501812">
    <property type="component" value="Chromosome"/>
</dbReference>
<name>A0A858RMR5_9BACT</name>
<keyword evidence="4" id="KW-1185">Reference proteome</keyword>
<proteinExistence type="predicted"/>
<sequence>MKLPPPLWTAFAVPALYAFLAVFFLNDDRRDPKREPLVAAERPLTGPATTTPATGAGIPGGTSPAPVVNRR</sequence>
<dbReference type="RefSeq" id="WP_169456174.1">
    <property type="nucleotide sequence ID" value="NZ_CP051774.1"/>
</dbReference>
<dbReference type="KEGG" id="luo:HHL09_18830"/>
<evidence type="ECO:0000256" key="1">
    <source>
        <dbReference type="SAM" id="MobiDB-lite"/>
    </source>
</evidence>
<feature type="compositionally biased region" description="Low complexity" evidence="1">
    <location>
        <begin position="45"/>
        <end position="71"/>
    </location>
</feature>
<dbReference type="AlphaFoldDB" id="A0A858RMR5"/>
<keyword evidence="2" id="KW-1133">Transmembrane helix</keyword>
<evidence type="ECO:0000313" key="3">
    <source>
        <dbReference type="EMBL" id="QJE97748.1"/>
    </source>
</evidence>
<evidence type="ECO:0000256" key="2">
    <source>
        <dbReference type="SAM" id="Phobius"/>
    </source>
</evidence>
<feature type="region of interest" description="Disordered" evidence="1">
    <location>
        <begin position="34"/>
        <end position="71"/>
    </location>
</feature>
<keyword evidence="2" id="KW-0472">Membrane</keyword>
<protein>
    <submittedName>
        <fullName evidence="3">Uncharacterized protein</fullName>
    </submittedName>
</protein>
<gene>
    <name evidence="3" type="ORF">HHL09_18830</name>
</gene>
<keyword evidence="2" id="KW-0812">Transmembrane</keyword>
<dbReference type="EMBL" id="CP051774">
    <property type="protein sequence ID" value="QJE97748.1"/>
    <property type="molecule type" value="Genomic_DNA"/>
</dbReference>
<accession>A0A858RMR5</accession>
<evidence type="ECO:0000313" key="4">
    <source>
        <dbReference type="Proteomes" id="UP000501812"/>
    </source>
</evidence>
<reference evidence="3 4" key="1">
    <citation type="submission" date="2020-04" db="EMBL/GenBank/DDBJ databases">
        <title>Luteolibacter sp. G-1-1-1 isolated from soil.</title>
        <authorList>
            <person name="Dahal R.H."/>
        </authorList>
    </citation>
    <scope>NUCLEOTIDE SEQUENCE [LARGE SCALE GENOMIC DNA]</scope>
    <source>
        <strain evidence="3 4">G-1-1-1</strain>
    </source>
</reference>
<organism evidence="3 4">
    <name type="scientific">Luteolibacter luteus</name>
    <dbReference type="NCBI Taxonomy" id="2728835"/>
    <lineage>
        <taxon>Bacteria</taxon>
        <taxon>Pseudomonadati</taxon>
        <taxon>Verrucomicrobiota</taxon>
        <taxon>Verrucomicrobiia</taxon>
        <taxon>Verrucomicrobiales</taxon>
        <taxon>Verrucomicrobiaceae</taxon>
        <taxon>Luteolibacter</taxon>
    </lineage>
</organism>